<dbReference type="GO" id="GO:0008198">
    <property type="term" value="F:ferrous iron binding"/>
    <property type="evidence" value="ECO:0007669"/>
    <property type="project" value="TreeGrafter"/>
</dbReference>
<evidence type="ECO:0000256" key="9">
    <source>
        <dbReference type="RuleBase" id="RU366010"/>
    </source>
</evidence>
<dbReference type="eggNOG" id="KOG4064">
    <property type="taxonomic scope" value="Eukaryota"/>
</dbReference>
<dbReference type="GO" id="GO:0019448">
    <property type="term" value="P:L-cysteine catabolic process"/>
    <property type="evidence" value="ECO:0007669"/>
    <property type="project" value="TreeGrafter"/>
</dbReference>
<dbReference type="Gene3D" id="2.60.120.10">
    <property type="entry name" value="Jelly Rolls"/>
    <property type="match status" value="1"/>
</dbReference>
<keyword evidence="4 9" id="KW-0223">Dioxygenase</keyword>
<protein>
    <recommendedName>
        <fullName evidence="2 9">Cysteine dioxygenase</fullName>
        <ecNumber evidence="2 9">1.13.11.20</ecNumber>
    </recommendedName>
</protein>
<gene>
    <name evidence="10" type="ORF">Esi_0139_0032</name>
</gene>
<keyword evidence="3 8" id="KW-0479">Metal-binding</keyword>
<dbReference type="Proteomes" id="UP000002630">
    <property type="component" value="Linkage Group LG13"/>
</dbReference>
<feature type="cross-link" description="3'-(S-cysteinyl)-tyrosine (Cys-Tyr)" evidence="7">
    <location>
        <begin position="81"/>
        <end position="154"/>
    </location>
</feature>
<dbReference type="PANTHER" id="PTHR12918:SF1">
    <property type="entry name" value="CYSTEINE DIOXYGENASE TYPE 1"/>
    <property type="match status" value="1"/>
</dbReference>
<evidence type="ECO:0000256" key="2">
    <source>
        <dbReference type="ARBA" id="ARBA00013133"/>
    </source>
</evidence>
<organism evidence="10 11">
    <name type="scientific">Ectocarpus siliculosus</name>
    <name type="common">Brown alga</name>
    <name type="synonym">Conferva siliculosa</name>
    <dbReference type="NCBI Taxonomy" id="2880"/>
    <lineage>
        <taxon>Eukaryota</taxon>
        <taxon>Sar</taxon>
        <taxon>Stramenopiles</taxon>
        <taxon>Ochrophyta</taxon>
        <taxon>PX clade</taxon>
        <taxon>Phaeophyceae</taxon>
        <taxon>Ectocarpales</taxon>
        <taxon>Ectocarpaceae</taxon>
        <taxon>Ectocarpus</taxon>
    </lineage>
</organism>
<dbReference type="InterPro" id="IPR014710">
    <property type="entry name" value="RmlC-like_jellyroll"/>
</dbReference>
<evidence type="ECO:0000256" key="3">
    <source>
        <dbReference type="ARBA" id="ARBA00022723"/>
    </source>
</evidence>
<evidence type="ECO:0000256" key="6">
    <source>
        <dbReference type="ARBA" id="ARBA00023004"/>
    </source>
</evidence>
<dbReference type="InParanoid" id="D7FK04"/>
<dbReference type="STRING" id="2880.D7FK04"/>
<evidence type="ECO:0000256" key="8">
    <source>
        <dbReference type="PIRSR" id="PIRSR610300-51"/>
    </source>
</evidence>
<dbReference type="Pfam" id="PF05995">
    <property type="entry name" value="CDO_I"/>
    <property type="match status" value="1"/>
</dbReference>
<evidence type="ECO:0000256" key="7">
    <source>
        <dbReference type="PIRSR" id="PIRSR610300-50"/>
    </source>
</evidence>
<dbReference type="CDD" id="cd10548">
    <property type="entry name" value="cupin_CDO"/>
    <property type="match status" value="1"/>
</dbReference>
<keyword evidence="5 9" id="KW-0560">Oxidoreductase</keyword>
<dbReference type="EMBL" id="FN649738">
    <property type="protein sequence ID" value="CBJ49093.1"/>
    <property type="molecule type" value="Genomic_DNA"/>
</dbReference>
<proteinExistence type="inferred from homology"/>
<dbReference type="EMBL" id="FN647992">
    <property type="protein sequence ID" value="CBJ49093.1"/>
    <property type="molecule type" value="Genomic_DNA"/>
</dbReference>
<comment type="cofactor">
    <cofactor evidence="9">
        <name>Fe cation</name>
        <dbReference type="ChEBI" id="CHEBI:24875"/>
    </cofactor>
    <text evidence="9">Binds 1 Fe cation per subunit.</text>
</comment>
<name>D7FK04_ECTSI</name>
<dbReference type="SUPFAM" id="SSF51182">
    <property type="entry name" value="RmlC-like cupins"/>
    <property type="match status" value="1"/>
</dbReference>
<sequence length="196" mass="21528">MMVCSCCRRLHTPPLETWSHALARSTEEGPRPFTRTLLARYQPSSSVPERLDVDAPGFDLLLLCWRPGAVSDIHDHPKAACWVLTGEIKETRYSLAPPADRGITSGDGDGGGNMVQTSSVTCTPGAVTYIEDSMGLHKMENPSSTEECISLHLYSPGILECTTWADASCGSKPVKAPMFLDGNFTKRQKKRRFDLQ</sequence>
<comment type="similarity">
    <text evidence="1 9">Belongs to the cysteine dioxygenase family.</text>
</comment>
<accession>D7FK04</accession>
<dbReference type="EC" id="1.13.11.20" evidence="2 9"/>
<dbReference type="InterPro" id="IPR010300">
    <property type="entry name" value="CDO_1"/>
</dbReference>
<keyword evidence="6 8" id="KW-0408">Iron</keyword>
<keyword evidence="7" id="KW-0883">Thioether bond</keyword>
<dbReference type="AlphaFoldDB" id="D7FK04"/>
<evidence type="ECO:0000313" key="11">
    <source>
        <dbReference type="Proteomes" id="UP000002630"/>
    </source>
</evidence>
<keyword evidence="11" id="KW-1185">Reference proteome</keyword>
<dbReference type="OrthoDB" id="543511at2759"/>
<evidence type="ECO:0000256" key="5">
    <source>
        <dbReference type="ARBA" id="ARBA00023002"/>
    </source>
</evidence>
<feature type="binding site" evidence="8">
    <location>
        <position position="137"/>
    </location>
    <ligand>
        <name>Fe cation</name>
        <dbReference type="ChEBI" id="CHEBI:24875"/>
        <note>catalytic</note>
    </ligand>
</feature>
<evidence type="ECO:0000256" key="1">
    <source>
        <dbReference type="ARBA" id="ARBA00006622"/>
    </source>
</evidence>
<dbReference type="InterPro" id="IPR011051">
    <property type="entry name" value="RmlC_Cupin_sf"/>
</dbReference>
<comment type="catalytic activity">
    <reaction evidence="9">
        <text>L-cysteine + O2 = 3-sulfino-L-alanine + H(+)</text>
        <dbReference type="Rhea" id="RHEA:20441"/>
        <dbReference type="ChEBI" id="CHEBI:15378"/>
        <dbReference type="ChEBI" id="CHEBI:15379"/>
        <dbReference type="ChEBI" id="CHEBI:35235"/>
        <dbReference type="ChEBI" id="CHEBI:61085"/>
        <dbReference type="EC" id="1.13.11.20"/>
    </reaction>
</comment>
<dbReference type="GO" id="GO:0017172">
    <property type="term" value="F:cysteine dioxygenase activity"/>
    <property type="evidence" value="ECO:0007669"/>
    <property type="project" value="UniProtKB-UniRule"/>
</dbReference>
<reference evidence="10 11" key="1">
    <citation type="journal article" date="2010" name="Nature">
        <title>The Ectocarpus genome and the independent evolution of multicellularity in brown algae.</title>
        <authorList>
            <person name="Cock J.M."/>
            <person name="Sterck L."/>
            <person name="Rouze P."/>
            <person name="Scornet D."/>
            <person name="Allen A.E."/>
            <person name="Amoutzias G."/>
            <person name="Anthouard V."/>
            <person name="Artiguenave F."/>
            <person name="Aury J.M."/>
            <person name="Badger J.H."/>
            <person name="Beszteri B."/>
            <person name="Billiau K."/>
            <person name="Bonnet E."/>
            <person name="Bothwell J.H."/>
            <person name="Bowler C."/>
            <person name="Boyen C."/>
            <person name="Brownlee C."/>
            <person name="Carrano C.J."/>
            <person name="Charrier B."/>
            <person name="Cho G.Y."/>
            <person name="Coelho S.M."/>
            <person name="Collen J."/>
            <person name="Corre E."/>
            <person name="Da Silva C."/>
            <person name="Delage L."/>
            <person name="Delaroque N."/>
            <person name="Dittami S.M."/>
            <person name="Doulbeau S."/>
            <person name="Elias M."/>
            <person name="Farnham G."/>
            <person name="Gachon C.M."/>
            <person name="Gschloessl B."/>
            <person name="Heesch S."/>
            <person name="Jabbari K."/>
            <person name="Jubin C."/>
            <person name="Kawai H."/>
            <person name="Kimura K."/>
            <person name="Kloareg B."/>
            <person name="Kupper F.C."/>
            <person name="Lang D."/>
            <person name="Le Bail A."/>
            <person name="Leblanc C."/>
            <person name="Lerouge P."/>
            <person name="Lohr M."/>
            <person name="Lopez P.J."/>
            <person name="Martens C."/>
            <person name="Maumus F."/>
            <person name="Michel G."/>
            <person name="Miranda-Saavedra D."/>
            <person name="Morales J."/>
            <person name="Moreau H."/>
            <person name="Motomura T."/>
            <person name="Nagasato C."/>
            <person name="Napoli C.A."/>
            <person name="Nelson D.R."/>
            <person name="Nyvall-Collen P."/>
            <person name="Peters A.F."/>
            <person name="Pommier C."/>
            <person name="Potin P."/>
            <person name="Poulain J."/>
            <person name="Quesneville H."/>
            <person name="Read B."/>
            <person name="Rensing S.A."/>
            <person name="Ritter A."/>
            <person name="Rousvoal S."/>
            <person name="Samanta M."/>
            <person name="Samson G."/>
            <person name="Schroeder D.C."/>
            <person name="Segurens B."/>
            <person name="Strittmatter M."/>
            <person name="Tonon T."/>
            <person name="Tregear J.W."/>
            <person name="Valentin K."/>
            <person name="von Dassow P."/>
            <person name="Yamagishi T."/>
            <person name="Van de Peer Y."/>
            <person name="Wincker P."/>
        </authorList>
    </citation>
    <scope>NUCLEOTIDE SEQUENCE [LARGE SCALE GENOMIC DNA]</scope>
    <source>
        <strain evidence="11">Ec32 / CCAP1310/4</strain>
    </source>
</reference>
<dbReference type="PANTHER" id="PTHR12918">
    <property type="entry name" value="CYSTEINE DIOXYGENASE"/>
    <property type="match status" value="1"/>
</dbReference>
<feature type="binding site" evidence="8">
    <location>
        <position position="74"/>
    </location>
    <ligand>
        <name>Fe cation</name>
        <dbReference type="ChEBI" id="CHEBI:24875"/>
        <note>catalytic</note>
    </ligand>
</feature>
<evidence type="ECO:0000313" key="10">
    <source>
        <dbReference type="EMBL" id="CBJ49093.1"/>
    </source>
</evidence>
<feature type="binding site" evidence="8">
    <location>
        <position position="76"/>
    </location>
    <ligand>
        <name>Fe cation</name>
        <dbReference type="ChEBI" id="CHEBI:24875"/>
        <note>catalytic</note>
    </ligand>
</feature>
<evidence type="ECO:0000256" key="4">
    <source>
        <dbReference type="ARBA" id="ARBA00022964"/>
    </source>
</evidence>